<dbReference type="PANTHER" id="PTHR42682:SF3">
    <property type="entry name" value="FORMATE HYDROGENLYASE SUBUNIT 3-RELATED"/>
    <property type="match status" value="1"/>
</dbReference>
<dbReference type="Pfam" id="PF00361">
    <property type="entry name" value="Proton_antipo_M"/>
    <property type="match status" value="1"/>
</dbReference>
<evidence type="ECO:0000256" key="7">
    <source>
        <dbReference type="RuleBase" id="RU000320"/>
    </source>
</evidence>
<evidence type="ECO:0000256" key="4">
    <source>
        <dbReference type="ARBA" id="ARBA00022989"/>
    </source>
</evidence>
<feature type="transmembrane region" description="Helical" evidence="8">
    <location>
        <begin position="84"/>
        <end position="103"/>
    </location>
</feature>
<feature type="transmembrane region" description="Helical" evidence="8">
    <location>
        <begin position="207"/>
        <end position="232"/>
    </location>
</feature>
<keyword evidence="3 7" id="KW-0812">Transmembrane</keyword>
<evidence type="ECO:0000313" key="11">
    <source>
        <dbReference type="Proteomes" id="UP000282195"/>
    </source>
</evidence>
<evidence type="ECO:0000259" key="9">
    <source>
        <dbReference type="Pfam" id="PF00361"/>
    </source>
</evidence>
<evidence type="ECO:0000256" key="3">
    <source>
        <dbReference type="ARBA" id="ARBA00022692"/>
    </source>
</evidence>
<reference evidence="10 11" key="1">
    <citation type="submission" date="2018-10" db="EMBL/GenBank/DDBJ databases">
        <title>Rhizobium etli, R. leguminosarum and a new Rhizobium genospecies from Phaseolus dumosus.</title>
        <authorList>
            <person name="Ramirez-Puebla S.T."/>
            <person name="Rogel-Hernandez M.A."/>
            <person name="Guerrero G."/>
            <person name="Ormeno-Orrillo E."/>
            <person name="Martinez-Romero J.C."/>
            <person name="Negrete-Yankelevich S."/>
            <person name="Martinez-Romero E."/>
        </authorList>
    </citation>
    <scope>NUCLEOTIDE SEQUENCE [LARGE SCALE GENOMIC DNA]</scope>
    <source>
        <strain evidence="10 11">CCGE525</strain>
        <plasmid evidence="11">prccge525c</plasmid>
    </source>
</reference>
<feature type="transmembrane region" description="Helical" evidence="8">
    <location>
        <begin position="303"/>
        <end position="325"/>
    </location>
</feature>
<dbReference type="PANTHER" id="PTHR42682">
    <property type="entry name" value="HYDROGENASE-4 COMPONENT F"/>
    <property type="match status" value="1"/>
</dbReference>
<evidence type="ECO:0000256" key="8">
    <source>
        <dbReference type="SAM" id="Phobius"/>
    </source>
</evidence>
<feature type="transmembrane region" description="Helical" evidence="8">
    <location>
        <begin position="427"/>
        <end position="452"/>
    </location>
</feature>
<feature type="transmembrane region" description="Helical" evidence="8">
    <location>
        <begin position="377"/>
        <end position="398"/>
    </location>
</feature>
<dbReference type="GO" id="GO:0016491">
    <property type="term" value="F:oxidoreductase activity"/>
    <property type="evidence" value="ECO:0007669"/>
    <property type="project" value="UniProtKB-KW"/>
</dbReference>
<feature type="transmembrane region" description="Helical" evidence="8">
    <location>
        <begin position="244"/>
        <end position="261"/>
    </location>
</feature>
<evidence type="ECO:0000313" key="10">
    <source>
        <dbReference type="EMBL" id="AYG63230.1"/>
    </source>
</evidence>
<name>A0A387FVR3_9HYPH</name>
<protein>
    <submittedName>
        <fullName evidence="10">Hydrogenase 4 subunit B</fullName>
    </submittedName>
</protein>
<dbReference type="GO" id="GO:0005886">
    <property type="term" value="C:plasma membrane"/>
    <property type="evidence" value="ECO:0007669"/>
    <property type="project" value="UniProtKB-SubCell"/>
</dbReference>
<keyword evidence="5" id="KW-0560">Oxidoreductase</keyword>
<dbReference type="InterPro" id="IPR003918">
    <property type="entry name" value="NADH_UbQ_OxRdtase"/>
</dbReference>
<dbReference type="InterPro" id="IPR052175">
    <property type="entry name" value="ComplexI-like_HydComp"/>
</dbReference>
<feature type="transmembrane region" description="Helical" evidence="8">
    <location>
        <begin position="345"/>
        <end position="365"/>
    </location>
</feature>
<keyword evidence="2" id="KW-1003">Cell membrane</keyword>
<feature type="transmembrane region" description="Helical" evidence="8">
    <location>
        <begin position="167"/>
        <end position="187"/>
    </location>
</feature>
<feature type="transmembrane region" description="Helical" evidence="8">
    <location>
        <begin position="115"/>
        <end position="132"/>
    </location>
</feature>
<evidence type="ECO:0000256" key="5">
    <source>
        <dbReference type="ARBA" id="ARBA00023002"/>
    </source>
</evidence>
<keyword evidence="10" id="KW-0614">Plasmid</keyword>
<sequence>MTPVSVLLLCVAALLGTGVLAVPLIRSTRSMQVVYGASLVFSAIAFVIALAYLVAGLPSAEASGLVLPFGLPWLGSHFRLDALAAFFLMVVNLGGVLSALYGLGYGRHEHAPHRVLPFFPAFLAGMNLVILADDAFTFLISWEFMSLASWALVMAHHRDADNRRAGYVYIVMASFGTLALLLAFGLLAGSAGDYSFTAMRVSAPPPFVAGLALILLLLGAGSKAGLVPLHVWLPLAHPAAPSHVSALMSGVMTKVAVYGFIRVAFDLLGMPSWWSGIVVLIIGSATAVLGILQALMESDLKRLLAYSTIENIGVIFVSLGLALAFKANNMGLAAALALTAALFHVLNHSFFKSLLFFGAGAVLTATGERNMDKLGGLIHRMPVTSVFFLVGCVAISALPPFNGFVSEWLAFQAILQSPTVPQWGLKILVPAVGGMLALSAALAAACFVKAFGVTFLGRPRTTVAEQAAEVDRFSLAAMSVLAALCLFAGILPGIVIDGLAPVTLSLIGDRMPVQTDIPWLSIVPIVESRSSYNGLLVFLFTLFSASLTAYLIHRFASRGLRRAPAWDCGFPQSSPATQYTAGSFAQPVRRVFGTLAFRAREEVDMPAPGDLRPAHFVVETHDLIWERLYLPIVGAVGFAAEKLNHLQFLTIRRYLSLVFLALVFLLLVLALWS</sequence>
<evidence type="ECO:0000256" key="6">
    <source>
        <dbReference type="ARBA" id="ARBA00023136"/>
    </source>
</evidence>
<gene>
    <name evidence="10" type="ORF">CCGE525_31595</name>
</gene>
<evidence type="ECO:0000256" key="2">
    <source>
        <dbReference type="ARBA" id="ARBA00022475"/>
    </source>
</evidence>
<feature type="transmembrane region" description="Helical" evidence="8">
    <location>
        <begin position="473"/>
        <end position="496"/>
    </location>
</feature>
<dbReference type="EMBL" id="CP032695">
    <property type="protein sequence ID" value="AYG63230.1"/>
    <property type="molecule type" value="Genomic_DNA"/>
</dbReference>
<dbReference type="GO" id="GO:0008137">
    <property type="term" value="F:NADH dehydrogenase (ubiquinone) activity"/>
    <property type="evidence" value="ECO:0007669"/>
    <property type="project" value="InterPro"/>
</dbReference>
<evidence type="ECO:0000256" key="1">
    <source>
        <dbReference type="ARBA" id="ARBA00004651"/>
    </source>
</evidence>
<dbReference type="Proteomes" id="UP000282195">
    <property type="component" value="Plasmid pRCCGE525c"/>
</dbReference>
<proteinExistence type="predicted"/>
<dbReference type="NCBIfam" id="NF005086">
    <property type="entry name" value="PRK06521.1"/>
    <property type="match status" value="1"/>
</dbReference>
<keyword evidence="4 8" id="KW-1133">Transmembrane helix</keyword>
<feature type="transmembrane region" description="Helical" evidence="8">
    <location>
        <begin position="273"/>
        <end position="296"/>
    </location>
</feature>
<keyword evidence="11" id="KW-1185">Reference proteome</keyword>
<dbReference type="RefSeq" id="WP_120708138.1">
    <property type="nucleotide sequence ID" value="NZ_CP032695.1"/>
</dbReference>
<accession>A0A387FVR3</accession>
<feature type="transmembrane region" description="Helical" evidence="8">
    <location>
        <begin position="138"/>
        <end position="155"/>
    </location>
</feature>
<dbReference type="KEGG" id="rjg:CCGE525_31595"/>
<feature type="transmembrane region" description="Helical" evidence="8">
    <location>
        <begin position="31"/>
        <end position="55"/>
    </location>
</feature>
<feature type="transmembrane region" description="Helical" evidence="8">
    <location>
        <begin position="532"/>
        <end position="552"/>
    </location>
</feature>
<organism evidence="10 11">
    <name type="scientific">Rhizobium jaguaris</name>
    <dbReference type="NCBI Taxonomy" id="1312183"/>
    <lineage>
        <taxon>Bacteria</taxon>
        <taxon>Pseudomonadati</taxon>
        <taxon>Pseudomonadota</taxon>
        <taxon>Alphaproteobacteria</taxon>
        <taxon>Hyphomicrobiales</taxon>
        <taxon>Rhizobiaceae</taxon>
        <taxon>Rhizobium/Agrobacterium group</taxon>
        <taxon>Rhizobium</taxon>
    </lineage>
</organism>
<dbReference type="AlphaFoldDB" id="A0A387FVR3"/>
<dbReference type="PRINTS" id="PR01437">
    <property type="entry name" value="NUOXDRDTASE4"/>
</dbReference>
<dbReference type="OrthoDB" id="9811798at2"/>
<feature type="transmembrane region" description="Helical" evidence="8">
    <location>
        <begin position="654"/>
        <end position="672"/>
    </location>
</feature>
<geneLocation type="plasmid" evidence="11">
    <name>prccge525c</name>
</geneLocation>
<dbReference type="InterPro" id="IPR001750">
    <property type="entry name" value="ND/Mrp_TM"/>
</dbReference>
<dbReference type="GO" id="GO:0042773">
    <property type="term" value="P:ATP synthesis coupled electron transport"/>
    <property type="evidence" value="ECO:0007669"/>
    <property type="project" value="InterPro"/>
</dbReference>
<feature type="domain" description="NADH:quinone oxidoreductase/Mrp antiporter transmembrane" evidence="9">
    <location>
        <begin position="132"/>
        <end position="417"/>
    </location>
</feature>
<comment type="subcellular location">
    <subcellularLocation>
        <location evidence="1">Cell membrane</location>
        <topology evidence="1">Multi-pass membrane protein</topology>
    </subcellularLocation>
    <subcellularLocation>
        <location evidence="7">Membrane</location>
        <topology evidence="7">Multi-pass membrane protein</topology>
    </subcellularLocation>
</comment>
<keyword evidence="6 8" id="KW-0472">Membrane</keyword>